<keyword evidence="2 4" id="KW-0863">Zinc-finger</keyword>
<dbReference type="InterPro" id="IPR050731">
    <property type="entry name" value="HRD1_E3_ubiq-ligases"/>
</dbReference>
<dbReference type="InterPro" id="IPR001841">
    <property type="entry name" value="Znf_RING"/>
</dbReference>
<dbReference type="PROSITE" id="PS51257">
    <property type="entry name" value="PROKAR_LIPOPROTEIN"/>
    <property type="match status" value="1"/>
</dbReference>
<evidence type="ECO:0000256" key="2">
    <source>
        <dbReference type="ARBA" id="ARBA00022771"/>
    </source>
</evidence>
<keyword evidence="1" id="KW-0479">Metal-binding</keyword>
<evidence type="ECO:0000256" key="1">
    <source>
        <dbReference type="ARBA" id="ARBA00022723"/>
    </source>
</evidence>
<dbReference type="SUPFAM" id="SSF57850">
    <property type="entry name" value="RING/U-box"/>
    <property type="match status" value="1"/>
</dbReference>
<evidence type="ECO:0000259" key="5">
    <source>
        <dbReference type="PROSITE" id="PS50089"/>
    </source>
</evidence>
<keyword evidence="7" id="KW-1185">Reference proteome</keyword>
<dbReference type="InterPro" id="IPR013083">
    <property type="entry name" value="Znf_RING/FYVE/PHD"/>
</dbReference>
<dbReference type="GO" id="GO:0043161">
    <property type="term" value="P:proteasome-mediated ubiquitin-dependent protein catabolic process"/>
    <property type="evidence" value="ECO:0007669"/>
    <property type="project" value="TreeGrafter"/>
</dbReference>
<feature type="domain" description="RING-type" evidence="5">
    <location>
        <begin position="29"/>
        <end position="70"/>
    </location>
</feature>
<name>A0A5J9USX1_9POAL</name>
<dbReference type="CDD" id="cd16454">
    <property type="entry name" value="RING-H2_PA-TM-RING"/>
    <property type="match status" value="1"/>
</dbReference>
<dbReference type="Proteomes" id="UP000324897">
    <property type="component" value="Chromosome 2"/>
</dbReference>
<evidence type="ECO:0000313" key="7">
    <source>
        <dbReference type="Proteomes" id="UP000324897"/>
    </source>
</evidence>
<dbReference type="PANTHER" id="PTHR22763:SF162">
    <property type="entry name" value="TRANSMEMBRANE E3 UBIQUITIN-PROTEIN LIGASE 1"/>
    <property type="match status" value="1"/>
</dbReference>
<dbReference type="GO" id="GO:0061630">
    <property type="term" value="F:ubiquitin protein ligase activity"/>
    <property type="evidence" value="ECO:0007669"/>
    <property type="project" value="TreeGrafter"/>
</dbReference>
<evidence type="ECO:0000256" key="3">
    <source>
        <dbReference type="ARBA" id="ARBA00022833"/>
    </source>
</evidence>
<organism evidence="6 7">
    <name type="scientific">Eragrostis curvula</name>
    <name type="common">weeping love grass</name>
    <dbReference type="NCBI Taxonomy" id="38414"/>
    <lineage>
        <taxon>Eukaryota</taxon>
        <taxon>Viridiplantae</taxon>
        <taxon>Streptophyta</taxon>
        <taxon>Embryophyta</taxon>
        <taxon>Tracheophyta</taxon>
        <taxon>Spermatophyta</taxon>
        <taxon>Magnoliopsida</taxon>
        <taxon>Liliopsida</taxon>
        <taxon>Poales</taxon>
        <taxon>Poaceae</taxon>
        <taxon>PACMAD clade</taxon>
        <taxon>Chloridoideae</taxon>
        <taxon>Eragrostideae</taxon>
        <taxon>Eragrostidinae</taxon>
        <taxon>Eragrostis</taxon>
    </lineage>
</organism>
<gene>
    <name evidence="6" type="ORF">EJB05_29495</name>
</gene>
<dbReference type="AlphaFoldDB" id="A0A5J9USX1"/>
<sequence length="214" mass="22816">MVEPRKKKRRRDSTGEASISPTTTAAVSCPICLEDFVVGDGLIVMPCSHSFHGSCLTEWLKLSRFCPCCRHALPPEDDETGHVNTNAGARTDPVISDLIATLCVALAALHADSRANGEERATQLSNGFTATHAADAAAPFEPVLYAPNRAFALGFLRVGAASLDLAVVHLPSSFPLWRATPARMGDWSRAATLAFDRSLVLLTDPEQAACCGAR</sequence>
<accession>A0A5J9USX1</accession>
<dbReference type="Pfam" id="PF13639">
    <property type="entry name" value="zf-RING_2"/>
    <property type="match status" value="1"/>
</dbReference>
<keyword evidence="3" id="KW-0862">Zinc</keyword>
<dbReference type="EMBL" id="RWGY01000013">
    <property type="protein sequence ID" value="TVU26922.1"/>
    <property type="molecule type" value="Genomic_DNA"/>
</dbReference>
<dbReference type="SMART" id="SM00184">
    <property type="entry name" value="RING"/>
    <property type="match status" value="1"/>
</dbReference>
<dbReference type="GO" id="GO:0008270">
    <property type="term" value="F:zinc ion binding"/>
    <property type="evidence" value="ECO:0007669"/>
    <property type="project" value="UniProtKB-KW"/>
</dbReference>
<evidence type="ECO:0000256" key="4">
    <source>
        <dbReference type="PROSITE-ProRule" id="PRU00175"/>
    </source>
</evidence>
<reference evidence="6 7" key="1">
    <citation type="journal article" date="2019" name="Sci. Rep.">
        <title>A high-quality genome of Eragrostis curvula grass provides insights into Poaceae evolution and supports new strategies to enhance forage quality.</title>
        <authorList>
            <person name="Carballo J."/>
            <person name="Santos B.A.C.M."/>
            <person name="Zappacosta D."/>
            <person name="Garbus I."/>
            <person name="Selva J.P."/>
            <person name="Gallo C.A."/>
            <person name="Diaz A."/>
            <person name="Albertini E."/>
            <person name="Caccamo M."/>
            <person name="Echenique V."/>
        </authorList>
    </citation>
    <scope>NUCLEOTIDE SEQUENCE [LARGE SCALE GENOMIC DNA]</scope>
    <source>
        <strain evidence="7">cv. Victoria</strain>
        <tissue evidence="6">Leaf</tissue>
    </source>
</reference>
<dbReference type="Gene3D" id="3.30.40.10">
    <property type="entry name" value="Zinc/RING finger domain, C3HC4 (zinc finger)"/>
    <property type="match status" value="1"/>
</dbReference>
<feature type="non-terminal residue" evidence="6">
    <location>
        <position position="1"/>
    </location>
</feature>
<proteinExistence type="predicted"/>
<dbReference type="PANTHER" id="PTHR22763">
    <property type="entry name" value="RING ZINC FINGER PROTEIN"/>
    <property type="match status" value="1"/>
</dbReference>
<evidence type="ECO:0000313" key="6">
    <source>
        <dbReference type="EMBL" id="TVU26922.1"/>
    </source>
</evidence>
<dbReference type="Gramene" id="TVU26922">
    <property type="protein sequence ID" value="TVU26922"/>
    <property type="gene ID" value="EJB05_29495"/>
</dbReference>
<dbReference type="OrthoDB" id="4348522at2759"/>
<protein>
    <recommendedName>
        <fullName evidence="5">RING-type domain-containing protein</fullName>
    </recommendedName>
</protein>
<dbReference type="PROSITE" id="PS50089">
    <property type="entry name" value="ZF_RING_2"/>
    <property type="match status" value="1"/>
</dbReference>
<dbReference type="GO" id="GO:0012505">
    <property type="term" value="C:endomembrane system"/>
    <property type="evidence" value="ECO:0007669"/>
    <property type="project" value="TreeGrafter"/>
</dbReference>
<comment type="caution">
    <text evidence="6">The sequence shown here is derived from an EMBL/GenBank/DDBJ whole genome shotgun (WGS) entry which is preliminary data.</text>
</comment>